<comment type="caution">
    <text evidence="2">The sequence shown here is derived from an EMBL/GenBank/DDBJ whole genome shotgun (WGS) entry which is preliminary data.</text>
</comment>
<dbReference type="Proteomes" id="UP001157126">
    <property type="component" value="Unassembled WGS sequence"/>
</dbReference>
<evidence type="ECO:0000313" key="3">
    <source>
        <dbReference type="Proteomes" id="UP001157126"/>
    </source>
</evidence>
<reference evidence="3" key="1">
    <citation type="journal article" date="2019" name="Int. J. Syst. Evol. Microbiol.">
        <title>The Global Catalogue of Microorganisms (GCM) 10K type strain sequencing project: providing services to taxonomists for standard genome sequencing and annotation.</title>
        <authorList>
            <consortium name="The Broad Institute Genomics Platform"/>
            <consortium name="The Broad Institute Genome Sequencing Center for Infectious Disease"/>
            <person name="Wu L."/>
            <person name="Ma J."/>
        </authorList>
    </citation>
    <scope>NUCLEOTIDE SEQUENCE [LARGE SCALE GENOMIC DNA]</scope>
    <source>
        <strain evidence="3">NBRC 113072</strain>
    </source>
</reference>
<dbReference type="EMBL" id="BSUO01000001">
    <property type="protein sequence ID" value="GMA38742.1"/>
    <property type="molecule type" value="Genomic_DNA"/>
</dbReference>
<accession>A0ABQ6ILC9</accession>
<proteinExistence type="predicted"/>
<protein>
    <submittedName>
        <fullName evidence="2">Uncharacterized protein</fullName>
    </submittedName>
</protein>
<name>A0ABQ6ILC9_9MICO</name>
<evidence type="ECO:0000256" key="1">
    <source>
        <dbReference type="SAM" id="MobiDB-lite"/>
    </source>
</evidence>
<sequence>MGAFSLVEAQLEAFAVARAMTGCEYVAVVSGQDYPVRDLARWEAEVRERDVDALLDPLVDQPDDHRWYWRVLLPPPALRPDRAPARRAVVKAGSLLTDRARVLVKPDEPRLWIGTRLRRHTPPVQPVKCGYWSVYGRRAIDSVLRADHTNPALRAFFGHVRTPDEWYVPSLVCADPELRVGLGATSGKHFPDGQPSPLWIDAAVLHLLRRRTEAPFVRKIPRTSTRRSCARPTRWPGAPARRCTPRSSTPHYAPPPGRGDPRHGRPAARAHDRRPAVSDLQCPATFHVLGPGASRPVADRLLDGAGVAAVHAGVGVHGAGVHAGDGESTHEPLDETRPLWDVLDELSDLYRGCHVLILPSTATPPLTSTDDAVTVRIDADGRTVEHAAPDPT</sequence>
<feature type="compositionally biased region" description="Basic and acidic residues" evidence="1">
    <location>
        <begin position="259"/>
        <end position="276"/>
    </location>
</feature>
<evidence type="ECO:0000313" key="2">
    <source>
        <dbReference type="EMBL" id="GMA38742.1"/>
    </source>
</evidence>
<keyword evidence="3" id="KW-1185">Reference proteome</keyword>
<organism evidence="2 3">
    <name type="scientific">Mobilicoccus caccae</name>
    <dbReference type="NCBI Taxonomy" id="1859295"/>
    <lineage>
        <taxon>Bacteria</taxon>
        <taxon>Bacillati</taxon>
        <taxon>Actinomycetota</taxon>
        <taxon>Actinomycetes</taxon>
        <taxon>Micrococcales</taxon>
        <taxon>Dermatophilaceae</taxon>
        <taxon>Mobilicoccus</taxon>
    </lineage>
</organism>
<feature type="region of interest" description="Disordered" evidence="1">
    <location>
        <begin position="221"/>
        <end position="277"/>
    </location>
</feature>
<gene>
    <name evidence="2" type="ORF">GCM10025883_07870</name>
</gene>
<dbReference type="RefSeq" id="WP_284302790.1">
    <property type="nucleotide sequence ID" value="NZ_BSUO01000001.1"/>
</dbReference>